<dbReference type="PROSITE" id="PS51296">
    <property type="entry name" value="RIESKE"/>
    <property type="match status" value="1"/>
</dbReference>
<feature type="domain" description="Rieske" evidence="5">
    <location>
        <begin position="51"/>
        <end position="137"/>
    </location>
</feature>
<dbReference type="OrthoDB" id="1201186at2"/>
<accession>A0A4Z0L5T3</accession>
<protein>
    <recommendedName>
        <fullName evidence="5">Rieske domain-containing protein</fullName>
    </recommendedName>
</protein>
<dbReference type="RefSeq" id="WP_135526658.1">
    <property type="nucleotide sequence ID" value="NZ_SRLH01000005.1"/>
</dbReference>
<reference evidence="6 7" key="1">
    <citation type="submission" date="2019-04" db="EMBL/GenBank/DDBJ databases">
        <title>Flavobacterium sp. strain DS2-A Genome sequencing and assembly.</title>
        <authorList>
            <person name="Kim I."/>
        </authorList>
    </citation>
    <scope>NUCLEOTIDE SEQUENCE [LARGE SCALE GENOMIC DNA]</scope>
    <source>
        <strain evidence="6 7">DS2-A</strain>
    </source>
</reference>
<evidence type="ECO:0000259" key="5">
    <source>
        <dbReference type="PROSITE" id="PS51296"/>
    </source>
</evidence>
<evidence type="ECO:0000256" key="1">
    <source>
        <dbReference type="ARBA" id="ARBA00022714"/>
    </source>
</evidence>
<evidence type="ECO:0000256" key="4">
    <source>
        <dbReference type="ARBA" id="ARBA00023014"/>
    </source>
</evidence>
<dbReference type="Gene3D" id="2.102.10.10">
    <property type="entry name" value="Rieske [2Fe-2S] iron-sulphur domain"/>
    <property type="match status" value="1"/>
</dbReference>
<sequence>MKQYLFLVVALIALSCSKDRVVNSNPYLQNVGFSKEINTNLPSYNGLQFPSNPVLITDADAGIKGIIVMKVGTNDYRAFEASCPNQYPSDCSRMTINGINAKCPCENYEYSLFTGVGNAQYPLKTYRVEANSDGSMLRVYN</sequence>
<dbReference type="Proteomes" id="UP000297407">
    <property type="component" value="Unassembled WGS sequence"/>
</dbReference>
<dbReference type="PROSITE" id="PS51257">
    <property type="entry name" value="PROKAR_LIPOPROTEIN"/>
    <property type="match status" value="1"/>
</dbReference>
<keyword evidence="2" id="KW-0479">Metal-binding</keyword>
<keyword evidence="4" id="KW-0411">Iron-sulfur</keyword>
<dbReference type="GO" id="GO:0051537">
    <property type="term" value="F:2 iron, 2 sulfur cluster binding"/>
    <property type="evidence" value="ECO:0007669"/>
    <property type="project" value="UniProtKB-KW"/>
</dbReference>
<dbReference type="SUPFAM" id="SSF50022">
    <property type="entry name" value="ISP domain"/>
    <property type="match status" value="1"/>
</dbReference>
<evidence type="ECO:0000256" key="2">
    <source>
        <dbReference type="ARBA" id="ARBA00022723"/>
    </source>
</evidence>
<organism evidence="6 7">
    <name type="scientific">Flavobacterium humi</name>
    <dbReference type="NCBI Taxonomy" id="2562683"/>
    <lineage>
        <taxon>Bacteria</taxon>
        <taxon>Pseudomonadati</taxon>
        <taxon>Bacteroidota</taxon>
        <taxon>Flavobacteriia</taxon>
        <taxon>Flavobacteriales</taxon>
        <taxon>Flavobacteriaceae</taxon>
        <taxon>Flavobacterium</taxon>
    </lineage>
</organism>
<evidence type="ECO:0000313" key="7">
    <source>
        <dbReference type="Proteomes" id="UP000297407"/>
    </source>
</evidence>
<keyword evidence="7" id="KW-1185">Reference proteome</keyword>
<keyword evidence="3" id="KW-0408">Iron</keyword>
<name>A0A4Z0L5T3_9FLAO</name>
<dbReference type="EMBL" id="SRLH01000005">
    <property type="protein sequence ID" value="TGD57618.1"/>
    <property type="molecule type" value="Genomic_DNA"/>
</dbReference>
<comment type="caution">
    <text evidence="6">The sequence shown here is derived from an EMBL/GenBank/DDBJ whole genome shotgun (WGS) entry which is preliminary data.</text>
</comment>
<dbReference type="GO" id="GO:0046872">
    <property type="term" value="F:metal ion binding"/>
    <property type="evidence" value="ECO:0007669"/>
    <property type="project" value="UniProtKB-KW"/>
</dbReference>
<evidence type="ECO:0000256" key="3">
    <source>
        <dbReference type="ARBA" id="ARBA00023004"/>
    </source>
</evidence>
<dbReference type="AlphaFoldDB" id="A0A4Z0L5T3"/>
<dbReference type="InterPro" id="IPR017941">
    <property type="entry name" value="Rieske_2Fe-2S"/>
</dbReference>
<gene>
    <name evidence="6" type="ORF">E4635_10545</name>
</gene>
<proteinExistence type="predicted"/>
<evidence type="ECO:0000313" key="6">
    <source>
        <dbReference type="EMBL" id="TGD57618.1"/>
    </source>
</evidence>
<dbReference type="InterPro" id="IPR036922">
    <property type="entry name" value="Rieske_2Fe-2S_sf"/>
</dbReference>
<keyword evidence="1" id="KW-0001">2Fe-2S</keyword>